<dbReference type="PANTHER" id="PTHR39957">
    <property type="entry name" value="AT09846P1-RELATED"/>
    <property type="match status" value="1"/>
</dbReference>
<dbReference type="PANTHER" id="PTHR39957:SF1">
    <property type="entry name" value="AT09846P1-RELATED"/>
    <property type="match status" value="1"/>
</dbReference>
<reference evidence="5" key="1">
    <citation type="journal article" date="2014" name="BMC Genomics">
        <title>Characterizing the developmental transcriptome of the oriental fruit fly, Bactrocera dorsalis (Diptera: Tephritidae) through comparative genomic analysis with Drosophila melanogaster utilizing modENCODE datasets.</title>
        <authorList>
            <person name="Geib S.M."/>
            <person name="Calla B."/>
            <person name="Hall B."/>
            <person name="Hou S."/>
            <person name="Manoukis N.C."/>
        </authorList>
    </citation>
    <scope>NUCLEOTIDE SEQUENCE</scope>
    <source>
        <strain evidence="5">Punador</strain>
    </source>
</reference>
<feature type="domain" description="Single" evidence="4">
    <location>
        <begin position="39"/>
        <end position="106"/>
    </location>
</feature>
<feature type="chain" id="PRO_5001562640" description="Single domain-containing protein" evidence="3">
    <location>
        <begin position="24"/>
        <end position="135"/>
    </location>
</feature>
<evidence type="ECO:0000259" key="4">
    <source>
        <dbReference type="SMART" id="SM01318"/>
    </source>
</evidence>
<dbReference type="InterPro" id="IPR053308">
    <property type="entry name" value="Vago-like"/>
</dbReference>
<keyword evidence="3" id="KW-0732">Signal</keyword>
<organism evidence="5">
    <name type="scientific">Bactrocera dorsalis</name>
    <name type="common">Oriental fruit fly</name>
    <name type="synonym">Dacus dorsalis</name>
    <dbReference type="NCBI Taxonomy" id="27457"/>
    <lineage>
        <taxon>Eukaryota</taxon>
        <taxon>Metazoa</taxon>
        <taxon>Ecdysozoa</taxon>
        <taxon>Arthropoda</taxon>
        <taxon>Hexapoda</taxon>
        <taxon>Insecta</taxon>
        <taxon>Pterygota</taxon>
        <taxon>Neoptera</taxon>
        <taxon>Endopterygota</taxon>
        <taxon>Diptera</taxon>
        <taxon>Brachycera</taxon>
        <taxon>Muscomorpha</taxon>
        <taxon>Tephritoidea</taxon>
        <taxon>Tephritidae</taxon>
        <taxon>Bactrocera</taxon>
        <taxon>Bactrocera</taxon>
    </lineage>
</organism>
<protein>
    <recommendedName>
        <fullName evidence="4">Single domain-containing protein</fullName>
    </recommendedName>
</protein>
<comment type="subcellular location">
    <subcellularLocation>
        <location evidence="1">Secreted</location>
    </subcellularLocation>
</comment>
<dbReference type="GO" id="GO:0005576">
    <property type="term" value="C:extracellular region"/>
    <property type="evidence" value="ECO:0007669"/>
    <property type="project" value="UniProtKB-SubCell"/>
</dbReference>
<dbReference type="EMBL" id="GAKP01004259">
    <property type="protein sequence ID" value="JAC54693.1"/>
    <property type="molecule type" value="Transcribed_RNA"/>
</dbReference>
<keyword evidence="2" id="KW-0964">Secreted</keyword>
<feature type="signal peptide" evidence="3">
    <location>
        <begin position="1"/>
        <end position="23"/>
    </location>
</feature>
<evidence type="ECO:0000256" key="1">
    <source>
        <dbReference type="ARBA" id="ARBA00004613"/>
    </source>
</evidence>
<sequence>MHFYNFCLYIGLLCLAVGPLAEAWVARANYHNDAHPGKCTVSDTLILSPGERAKSPNSCSVIHCGSEGHATIFGCGAVGSPQGCKWGDYVNKDAPFQECCARHLVCEGGLTAETRHYEKHYWDMFSRNSKNTANE</sequence>
<proteinExistence type="predicted"/>
<name>A0A034WLT0_BACDO</name>
<dbReference type="Pfam" id="PF15430">
    <property type="entry name" value="SVWC"/>
    <property type="match status" value="1"/>
</dbReference>
<evidence type="ECO:0000256" key="2">
    <source>
        <dbReference type="ARBA" id="ARBA00022525"/>
    </source>
</evidence>
<dbReference type="OrthoDB" id="7901229at2759"/>
<dbReference type="SMART" id="SM01318">
    <property type="entry name" value="SVWC"/>
    <property type="match status" value="1"/>
</dbReference>
<dbReference type="AlphaFoldDB" id="A0A034WLT0"/>
<dbReference type="InterPro" id="IPR029277">
    <property type="entry name" value="SVWC_dom"/>
</dbReference>
<evidence type="ECO:0000313" key="5">
    <source>
        <dbReference type="EMBL" id="JAC54693.1"/>
    </source>
</evidence>
<evidence type="ECO:0000256" key="3">
    <source>
        <dbReference type="SAM" id="SignalP"/>
    </source>
</evidence>
<accession>A0A034WLT0</accession>